<sequence>MESESETGVRFGLDSCLALLVRRQPRLGVAGLLLGRRNYFGSVQIAIWVEVDATVRLVGNIHRMVNTADPSVMER</sequence>
<evidence type="ECO:0000313" key="2">
    <source>
        <dbReference type="Proteomes" id="UP001147747"/>
    </source>
</evidence>
<reference evidence="1" key="2">
    <citation type="journal article" date="2023" name="IMA Fungus">
        <title>Comparative genomic study of the Penicillium genus elucidates a diverse pangenome and 15 lateral gene transfer events.</title>
        <authorList>
            <person name="Petersen C."/>
            <person name="Sorensen T."/>
            <person name="Nielsen M.R."/>
            <person name="Sondergaard T.E."/>
            <person name="Sorensen J.L."/>
            <person name="Fitzpatrick D.A."/>
            <person name="Frisvad J.C."/>
            <person name="Nielsen K.L."/>
        </authorList>
    </citation>
    <scope>NUCLEOTIDE SEQUENCE</scope>
    <source>
        <strain evidence="1">IBT 29677</strain>
    </source>
</reference>
<protein>
    <submittedName>
        <fullName evidence="1">Uncharacterized protein</fullName>
    </submittedName>
</protein>
<name>A0A9W9W3I1_9EURO</name>
<proteinExistence type="predicted"/>
<organism evidence="1 2">
    <name type="scientific">Penicillium cosmopolitanum</name>
    <dbReference type="NCBI Taxonomy" id="1131564"/>
    <lineage>
        <taxon>Eukaryota</taxon>
        <taxon>Fungi</taxon>
        <taxon>Dikarya</taxon>
        <taxon>Ascomycota</taxon>
        <taxon>Pezizomycotina</taxon>
        <taxon>Eurotiomycetes</taxon>
        <taxon>Eurotiomycetidae</taxon>
        <taxon>Eurotiales</taxon>
        <taxon>Aspergillaceae</taxon>
        <taxon>Penicillium</taxon>
    </lineage>
</organism>
<accession>A0A9W9W3I1</accession>
<dbReference type="EMBL" id="JAPZBU010000006">
    <property type="protein sequence ID" value="KAJ5397828.1"/>
    <property type="molecule type" value="Genomic_DNA"/>
</dbReference>
<dbReference type="AlphaFoldDB" id="A0A9W9W3I1"/>
<dbReference type="RefSeq" id="XP_056489880.1">
    <property type="nucleotide sequence ID" value="XM_056630578.1"/>
</dbReference>
<gene>
    <name evidence="1" type="ORF">N7509_005941</name>
</gene>
<keyword evidence="2" id="KW-1185">Reference proteome</keyword>
<comment type="caution">
    <text evidence="1">The sequence shown here is derived from an EMBL/GenBank/DDBJ whole genome shotgun (WGS) entry which is preliminary data.</text>
</comment>
<reference evidence="1" key="1">
    <citation type="submission" date="2022-12" db="EMBL/GenBank/DDBJ databases">
        <authorList>
            <person name="Petersen C."/>
        </authorList>
    </citation>
    <scope>NUCLEOTIDE SEQUENCE</scope>
    <source>
        <strain evidence="1">IBT 29677</strain>
    </source>
</reference>
<evidence type="ECO:0000313" key="1">
    <source>
        <dbReference type="EMBL" id="KAJ5397828.1"/>
    </source>
</evidence>
<dbReference type="GeneID" id="81369558"/>
<dbReference type="Proteomes" id="UP001147747">
    <property type="component" value="Unassembled WGS sequence"/>
</dbReference>